<dbReference type="PANTHER" id="PTHR11716">
    <property type="entry name" value="PHOSPHOLIPASE A2 FAMILY MEMBER"/>
    <property type="match status" value="1"/>
</dbReference>
<feature type="domain" description="Phospholipase A2-like central" evidence="25">
    <location>
        <begin position="21"/>
        <end position="139"/>
    </location>
</feature>
<comment type="cofactor">
    <cofactor evidence="21">
        <name>Ca(2+)</name>
        <dbReference type="ChEBI" id="CHEBI:29108"/>
    </cofactor>
    <text evidence="21">Binds 1 Ca(2+) ion per subunit.</text>
</comment>
<dbReference type="CDD" id="cd00125">
    <property type="entry name" value="PLA2c"/>
    <property type="match status" value="1"/>
</dbReference>
<dbReference type="AlphaFoldDB" id="A0A091CMM5"/>
<dbReference type="GO" id="GO:0005509">
    <property type="term" value="F:calcium ion binding"/>
    <property type="evidence" value="ECO:0007669"/>
    <property type="project" value="InterPro"/>
</dbReference>
<feature type="disulfide bond" evidence="22">
    <location>
        <begin position="63"/>
        <end position="118"/>
    </location>
</feature>
<dbReference type="Proteomes" id="UP000028990">
    <property type="component" value="Unassembled WGS sequence"/>
</dbReference>
<evidence type="ECO:0000256" key="13">
    <source>
        <dbReference type="ARBA" id="ARBA00048221"/>
    </source>
</evidence>
<proteinExistence type="inferred from homology"/>
<dbReference type="GO" id="GO:0005741">
    <property type="term" value="C:mitochondrial outer membrane"/>
    <property type="evidence" value="ECO:0007669"/>
    <property type="project" value="UniProtKB-SubCell"/>
</dbReference>
<comment type="catalytic activity">
    <reaction evidence="15">
        <text>1-hexadecanoyl-2-(5Z,8Z,11Z,14Z-eicosatetraenoyl)-sn-glycero-3-phosphoethanolamine + H2O = 1-hexadecanoyl-sn-glycero-3-phosphoethanolamine + (5Z,8Z,11Z,14Z)-eicosatetraenoate + H(+)</text>
        <dbReference type="Rhea" id="RHEA:40431"/>
        <dbReference type="ChEBI" id="CHEBI:15377"/>
        <dbReference type="ChEBI" id="CHEBI:15378"/>
        <dbReference type="ChEBI" id="CHEBI:32395"/>
        <dbReference type="ChEBI" id="CHEBI:73004"/>
        <dbReference type="ChEBI" id="CHEBI:73009"/>
    </reaction>
    <physiologicalReaction direction="left-to-right" evidence="15">
        <dbReference type="Rhea" id="RHEA:40432"/>
    </physiologicalReaction>
</comment>
<keyword evidence="24" id="KW-0732">Signal</keyword>
<evidence type="ECO:0000256" key="15">
    <source>
        <dbReference type="ARBA" id="ARBA00048541"/>
    </source>
</evidence>
<gene>
    <name evidence="26" type="ORF">H920_19476</name>
</gene>
<dbReference type="GO" id="GO:0047498">
    <property type="term" value="F:calcium-dependent phospholipase A2 activity"/>
    <property type="evidence" value="ECO:0007669"/>
    <property type="project" value="TreeGrafter"/>
</dbReference>
<dbReference type="eggNOG" id="KOG4087">
    <property type="taxonomic scope" value="Eukaryota"/>
</dbReference>
<keyword evidence="7 22" id="KW-1015">Disulfide bond</keyword>
<evidence type="ECO:0000256" key="12">
    <source>
        <dbReference type="ARBA" id="ARBA00048080"/>
    </source>
</evidence>
<dbReference type="OrthoDB" id="5841574at2759"/>
<evidence type="ECO:0000256" key="20">
    <source>
        <dbReference type="PIRSR" id="PIRSR601211-1"/>
    </source>
</evidence>
<evidence type="ECO:0000256" key="23">
    <source>
        <dbReference type="RuleBase" id="RU003654"/>
    </source>
</evidence>
<dbReference type="GO" id="GO:0005576">
    <property type="term" value="C:extracellular region"/>
    <property type="evidence" value="ECO:0007669"/>
    <property type="project" value="UniProtKB-SubCell"/>
</dbReference>
<keyword evidence="6 21" id="KW-0106">Calcium</keyword>
<keyword evidence="4 24" id="KW-0964">Secreted</keyword>
<evidence type="ECO:0000256" key="9">
    <source>
        <dbReference type="ARBA" id="ARBA00036719"/>
    </source>
</evidence>
<comment type="similarity">
    <text evidence="3 23">Belongs to the phospholipase A2 family.</text>
</comment>
<dbReference type="PROSITE" id="PS00118">
    <property type="entry name" value="PA2_HIS"/>
    <property type="match status" value="1"/>
</dbReference>
<keyword evidence="21" id="KW-0479">Metal-binding</keyword>
<dbReference type="PROSITE" id="PS00119">
    <property type="entry name" value="PA2_ASP"/>
    <property type="match status" value="1"/>
</dbReference>
<dbReference type="InterPro" id="IPR036444">
    <property type="entry name" value="PLipase_A2_dom_sf"/>
</dbReference>
<protein>
    <recommendedName>
        <fullName evidence="24">Phospholipase A2</fullName>
        <ecNumber evidence="24">3.1.1.4</ecNumber>
    </recommendedName>
</protein>
<comment type="catalytic activity">
    <reaction evidence="24">
        <text>a 1,2-diacyl-sn-glycero-3-phosphocholine + H2O = a 1-acyl-sn-glycero-3-phosphocholine + a fatty acid + H(+)</text>
        <dbReference type="Rhea" id="RHEA:15801"/>
        <dbReference type="ChEBI" id="CHEBI:15377"/>
        <dbReference type="ChEBI" id="CHEBI:15378"/>
        <dbReference type="ChEBI" id="CHEBI:28868"/>
        <dbReference type="ChEBI" id="CHEBI:57643"/>
        <dbReference type="ChEBI" id="CHEBI:58168"/>
        <dbReference type="EC" id="3.1.1.4"/>
    </reaction>
</comment>
<comment type="catalytic activity">
    <reaction evidence="10">
        <text>a 1,2-diacyl-sn-glycero-3-phosphoethanolamine + H2O = a 1-acyl-sn-glycero-3-phosphoethanolamine + a fatty acid + H(+)</text>
        <dbReference type="Rhea" id="RHEA:44604"/>
        <dbReference type="ChEBI" id="CHEBI:15377"/>
        <dbReference type="ChEBI" id="CHEBI:15378"/>
        <dbReference type="ChEBI" id="CHEBI:28868"/>
        <dbReference type="ChEBI" id="CHEBI:64381"/>
        <dbReference type="ChEBI" id="CHEBI:64612"/>
    </reaction>
    <physiologicalReaction direction="left-to-right" evidence="10">
        <dbReference type="Rhea" id="RHEA:44605"/>
    </physiologicalReaction>
</comment>
<keyword evidence="24" id="KW-0378">Hydrolase</keyword>
<comment type="catalytic activity">
    <reaction evidence="13">
        <text>N-hexadecanoyl-1,2-di-(9Z-octadecenoyl)-sn-glycero-3-phosphoethanolamine + H2O = N-hexadecanoyl-1-(9Z-octadecenoyl)-sn-glycero-3-phosphoethanolamine + (9Z)-octadecenoate + H(+)</text>
        <dbReference type="Rhea" id="RHEA:45424"/>
        <dbReference type="ChEBI" id="CHEBI:15377"/>
        <dbReference type="ChEBI" id="CHEBI:15378"/>
        <dbReference type="ChEBI" id="CHEBI:30823"/>
        <dbReference type="ChEBI" id="CHEBI:78097"/>
        <dbReference type="ChEBI" id="CHEBI:85217"/>
    </reaction>
    <physiologicalReaction direction="left-to-right" evidence="13">
        <dbReference type="Rhea" id="RHEA:45425"/>
    </physiologicalReaction>
</comment>
<evidence type="ECO:0000256" key="7">
    <source>
        <dbReference type="ARBA" id="ARBA00023157"/>
    </source>
</evidence>
<dbReference type="GO" id="GO:0031640">
    <property type="term" value="P:killing of cells of another organism"/>
    <property type="evidence" value="ECO:0007669"/>
    <property type="project" value="UniProtKB-KW"/>
</dbReference>
<dbReference type="EMBL" id="KN125163">
    <property type="protein sequence ID" value="KFO19182.1"/>
    <property type="molecule type" value="Genomic_DNA"/>
</dbReference>
<dbReference type="GO" id="GO:0016042">
    <property type="term" value="P:lipid catabolic process"/>
    <property type="evidence" value="ECO:0007669"/>
    <property type="project" value="InterPro"/>
</dbReference>
<feature type="chain" id="PRO_5001387120" description="Phospholipase A2" evidence="24">
    <location>
        <begin position="21"/>
        <end position="148"/>
    </location>
</feature>
<organism evidence="26 27">
    <name type="scientific">Fukomys damarensis</name>
    <name type="common">Damaraland mole rat</name>
    <name type="synonym">Cryptomys damarensis</name>
    <dbReference type="NCBI Taxonomy" id="885580"/>
    <lineage>
        <taxon>Eukaryota</taxon>
        <taxon>Metazoa</taxon>
        <taxon>Chordata</taxon>
        <taxon>Craniata</taxon>
        <taxon>Vertebrata</taxon>
        <taxon>Euteleostomi</taxon>
        <taxon>Mammalia</taxon>
        <taxon>Eutheria</taxon>
        <taxon>Euarchontoglires</taxon>
        <taxon>Glires</taxon>
        <taxon>Rodentia</taxon>
        <taxon>Hystricomorpha</taxon>
        <taxon>Bathyergidae</taxon>
        <taxon>Fukomys</taxon>
    </lineage>
</organism>
<dbReference type="STRING" id="885580.ENSFDAP00000012065"/>
<dbReference type="GO" id="GO:0042742">
    <property type="term" value="P:defense response to bacterium"/>
    <property type="evidence" value="ECO:0007669"/>
    <property type="project" value="UniProtKB-KW"/>
</dbReference>
<evidence type="ECO:0000256" key="4">
    <source>
        <dbReference type="ARBA" id="ARBA00022525"/>
    </source>
</evidence>
<evidence type="ECO:0000259" key="25">
    <source>
        <dbReference type="SMART" id="SM00085"/>
    </source>
</evidence>
<comment type="catalytic activity">
    <reaction evidence="19">
        <text>1-hexadecanoyl-2-(9Z-octadecenoyl)-sn-glycero-3-phosphoglycerol + H2O = 1-hexadecanoyl-sn-glycero-3-phosphoglycerol + (9Z)-octadecenoate + H(+)</text>
        <dbReference type="Rhea" id="RHEA:44524"/>
        <dbReference type="ChEBI" id="CHEBI:15377"/>
        <dbReference type="ChEBI" id="CHEBI:15378"/>
        <dbReference type="ChEBI" id="CHEBI:30823"/>
        <dbReference type="ChEBI" id="CHEBI:84472"/>
        <dbReference type="ChEBI" id="CHEBI:84475"/>
    </reaction>
    <physiologicalReaction direction="left-to-right" evidence="19">
        <dbReference type="Rhea" id="RHEA:44525"/>
    </physiologicalReaction>
</comment>
<comment type="catalytic activity">
    <reaction evidence="14">
        <text>1,2-dihexadecanoyl-sn-glycero-3-phosphocholine + H2O = 1-hexadecanoyl-sn-glycero-3-phosphocholine + hexadecanoate + H(+)</text>
        <dbReference type="Rhea" id="RHEA:41223"/>
        <dbReference type="ChEBI" id="CHEBI:7896"/>
        <dbReference type="ChEBI" id="CHEBI:15377"/>
        <dbReference type="ChEBI" id="CHEBI:15378"/>
        <dbReference type="ChEBI" id="CHEBI:72998"/>
        <dbReference type="ChEBI" id="CHEBI:72999"/>
    </reaction>
    <physiologicalReaction direction="left-to-right" evidence="14">
        <dbReference type="Rhea" id="RHEA:41224"/>
    </physiologicalReaction>
</comment>
<evidence type="ECO:0000256" key="24">
    <source>
        <dbReference type="RuleBase" id="RU361236"/>
    </source>
</evidence>
<comment type="catalytic activity">
    <reaction evidence="9">
        <text>1-hexadecanoyl-2-(4Z,7Z,10Z,13Z,16Z,19Z-docosahexaenoyl)-sn-glycero-3-phosphocholine + H2O = (4Z,7Z,10Z,13Z,16Z,19Z)-docosahexaenoate + 1-hexadecanoyl-sn-glycero-3-phosphocholine + H(+)</text>
        <dbReference type="Rhea" id="RHEA:41231"/>
        <dbReference type="ChEBI" id="CHEBI:15377"/>
        <dbReference type="ChEBI" id="CHEBI:15378"/>
        <dbReference type="ChEBI" id="CHEBI:72998"/>
        <dbReference type="ChEBI" id="CHEBI:74963"/>
        <dbReference type="ChEBI" id="CHEBI:77016"/>
    </reaction>
    <physiologicalReaction direction="left-to-right" evidence="9">
        <dbReference type="Rhea" id="RHEA:41232"/>
    </physiologicalReaction>
</comment>
<evidence type="ECO:0000256" key="8">
    <source>
        <dbReference type="ARBA" id="ARBA00023408"/>
    </source>
</evidence>
<evidence type="ECO:0000256" key="6">
    <source>
        <dbReference type="ARBA" id="ARBA00022837"/>
    </source>
</evidence>
<dbReference type="GO" id="GO:0005543">
    <property type="term" value="F:phospholipid binding"/>
    <property type="evidence" value="ECO:0007669"/>
    <property type="project" value="TreeGrafter"/>
</dbReference>
<reference evidence="26 27" key="1">
    <citation type="submission" date="2013-11" db="EMBL/GenBank/DDBJ databases">
        <title>The Damaraland mole rat (Fukomys damarensis) genome and evolution of African mole rats.</title>
        <authorList>
            <person name="Gladyshev V.N."/>
            <person name="Fang X."/>
        </authorList>
    </citation>
    <scope>NUCLEOTIDE SEQUENCE [LARGE SCALE GENOMIC DNA]</scope>
    <source>
        <tissue evidence="26">Liver</tissue>
    </source>
</reference>
<keyword evidence="24" id="KW-0443">Lipid metabolism</keyword>
<feature type="disulfide bond" evidence="22">
    <location>
        <begin position="69"/>
        <end position="145"/>
    </location>
</feature>
<dbReference type="EC" id="3.1.1.4" evidence="24"/>
<feature type="disulfide bond" evidence="22">
    <location>
        <begin position="48"/>
        <end position="64"/>
    </location>
</feature>
<evidence type="ECO:0000313" key="27">
    <source>
        <dbReference type="Proteomes" id="UP000028990"/>
    </source>
</evidence>
<dbReference type="PRINTS" id="PR00389">
    <property type="entry name" value="PHPHLIPASEA2"/>
</dbReference>
<feature type="binding site" evidence="21">
    <location>
        <position position="51"/>
    </location>
    <ligand>
        <name>Ca(2+)</name>
        <dbReference type="ChEBI" id="CHEBI:29108"/>
    </ligand>
</feature>
<evidence type="ECO:0000256" key="11">
    <source>
        <dbReference type="ARBA" id="ARBA00048015"/>
    </source>
</evidence>
<feature type="active site" evidence="20">
    <location>
        <position position="112"/>
    </location>
</feature>
<keyword evidence="5" id="KW-0081">Bacteriolytic enzyme</keyword>
<feature type="disulfide bond" evidence="22">
    <location>
        <begin position="97"/>
        <end position="109"/>
    </location>
</feature>
<evidence type="ECO:0000256" key="17">
    <source>
        <dbReference type="ARBA" id="ARBA00048699"/>
    </source>
</evidence>
<dbReference type="InterPro" id="IPR033113">
    <property type="entry name" value="PLA2_histidine"/>
</dbReference>
<feature type="binding site" evidence="21">
    <location>
        <position position="68"/>
    </location>
    <ligand>
        <name>Ca(2+)</name>
        <dbReference type="ChEBI" id="CHEBI:29108"/>
    </ligand>
</feature>
<feature type="signal peptide" evidence="24">
    <location>
        <begin position="1"/>
        <end position="20"/>
    </location>
</feature>
<feature type="disulfide bond" evidence="22">
    <location>
        <begin position="46"/>
        <end position="138"/>
    </location>
</feature>
<comment type="catalytic activity">
    <reaction evidence="16">
        <text>1-hexadecanoyl-2-(9Z-octadecenoyl)-sn-glycero-3-phosphoethanolamine + H2O = 1-hexadecanoyl-sn-glycero-3-phosphoethanolamine + (9Z)-octadecenoate + H(+)</text>
        <dbReference type="Rhea" id="RHEA:40911"/>
        <dbReference type="ChEBI" id="CHEBI:15377"/>
        <dbReference type="ChEBI" id="CHEBI:15378"/>
        <dbReference type="ChEBI" id="CHEBI:30823"/>
        <dbReference type="ChEBI" id="CHEBI:73004"/>
        <dbReference type="ChEBI" id="CHEBI:73007"/>
    </reaction>
    <physiologicalReaction direction="left-to-right" evidence="16">
        <dbReference type="Rhea" id="RHEA:40912"/>
    </physiologicalReaction>
</comment>
<feature type="disulfide bond" evidence="22">
    <location>
        <begin position="79"/>
        <end position="104"/>
    </location>
</feature>
<comment type="catalytic activity">
    <reaction evidence="17">
        <text>1-hexadecanoyl-2-(9Z-octadecenoyl)-sn-glycero-3-phosphocholine + H2O = 1-hexadecanoyl-sn-glycero-3-phosphocholine + (9Z)-octadecenoate + H(+)</text>
        <dbReference type="Rhea" id="RHEA:38779"/>
        <dbReference type="ChEBI" id="CHEBI:15377"/>
        <dbReference type="ChEBI" id="CHEBI:15378"/>
        <dbReference type="ChEBI" id="CHEBI:30823"/>
        <dbReference type="ChEBI" id="CHEBI:72998"/>
        <dbReference type="ChEBI" id="CHEBI:73001"/>
    </reaction>
    <physiologicalReaction direction="left-to-right" evidence="17">
        <dbReference type="Rhea" id="RHEA:38780"/>
    </physiologicalReaction>
</comment>
<evidence type="ECO:0000256" key="22">
    <source>
        <dbReference type="PIRSR" id="PIRSR601211-3"/>
    </source>
</evidence>
<name>A0A091CMM5_FUKDA</name>
<comment type="catalytic activity">
    <reaction evidence="8">
        <text>1-hexadecanoyl-2-(9Z,12Z-octadecadienoyl)-sn-glycero-3-phosphocholine + H2O = (9Z,12Z)-octadecadienoate + 1-hexadecanoyl-sn-glycero-3-phosphocholine + H(+)</text>
        <dbReference type="Rhea" id="RHEA:40811"/>
        <dbReference type="ChEBI" id="CHEBI:15377"/>
        <dbReference type="ChEBI" id="CHEBI:15378"/>
        <dbReference type="ChEBI" id="CHEBI:30245"/>
        <dbReference type="ChEBI" id="CHEBI:72998"/>
        <dbReference type="ChEBI" id="CHEBI:73002"/>
    </reaction>
    <physiologicalReaction direction="left-to-right" evidence="8">
        <dbReference type="Rhea" id="RHEA:40812"/>
    </physiologicalReaction>
</comment>
<evidence type="ECO:0000256" key="10">
    <source>
        <dbReference type="ARBA" id="ARBA00036775"/>
    </source>
</evidence>
<dbReference type="InterPro" id="IPR033112">
    <property type="entry name" value="PLA2_Asp_AS"/>
</dbReference>
<keyword evidence="5" id="KW-0929">Antimicrobial</keyword>
<evidence type="ECO:0000256" key="1">
    <source>
        <dbReference type="ARBA" id="ARBA00004450"/>
    </source>
</evidence>
<dbReference type="Pfam" id="PF00068">
    <property type="entry name" value="Phospholip_A2_1"/>
    <property type="match status" value="1"/>
</dbReference>
<evidence type="ECO:0000256" key="2">
    <source>
        <dbReference type="ARBA" id="ARBA00004613"/>
    </source>
</evidence>
<accession>A0A091CMM5</accession>
<feature type="active site" evidence="20">
    <location>
        <position position="67"/>
    </location>
</feature>
<dbReference type="PANTHER" id="PTHR11716:SF9">
    <property type="entry name" value="PHOSPHOLIPASE A2, MEMBRANE ASSOCIATED"/>
    <property type="match status" value="1"/>
</dbReference>
<dbReference type="SMART" id="SM00085">
    <property type="entry name" value="PA2c"/>
    <property type="match status" value="1"/>
</dbReference>
<evidence type="ECO:0000256" key="3">
    <source>
        <dbReference type="ARBA" id="ARBA00007056"/>
    </source>
</evidence>
<comment type="catalytic activity">
    <reaction evidence="12">
        <text>1,2-dihexadecanoyl-sn-glycero-3-phospho-(1'-sn-glycerol) + H2O = 1-hexadecanoyl-sn-glycero-3-phospho-(1'-sn-glycerol) + hexadecanoate + H(+)</text>
        <dbReference type="Rhea" id="RHEA:45472"/>
        <dbReference type="ChEBI" id="CHEBI:7896"/>
        <dbReference type="ChEBI" id="CHEBI:15377"/>
        <dbReference type="ChEBI" id="CHEBI:15378"/>
        <dbReference type="ChEBI" id="CHEBI:72829"/>
        <dbReference type="ChEBI" id="CHEBI:75158"/>
    </reaction>
    <physiologicalReaction direction="left-to-right" evidence="12">
        <dbReference type="Rhea" id="RHEA:45473"/>
    </physiologicalReaction>
</comment>
<dbReference type="SUPFAM" id="SSF48619">
    <property type="entry name" value="Phospholipase A2, PLA2"/>
    <property type="match status" value="1"/>
</dbReference>
<comment type="subcellular location">
    <subcellularLocation>
        <location evidence="1">Mitochondrion outer membrane</location>
        <topology evidence="1">Peripheral membrane protein</topology>
    </subcellularLocation>
    <subcellularLocation>
        <location evidence="2 24">Secreted</location>
    </subcellularLocation>
</comment>
<dbReference type="GO" id="GO:0006644">
    <property type="term" value="P:phospholipid metabolic process"/>
    <property type="evidence" value="ECO:0007669"/>
    <property type="project" value="InterPro"/>
</dbReference>
<evidence type="ECO:0000256" key="14">
    <source>
        <dbReference type="ARBA" id="ARBA00048227"/>
    </source>
</evidence>
<dbReference type="InterPro" id="IPR001211">
    <property type="entry name" value="PLA2"/>
</dbReference>
<evidence type="ECO:0000313" key="26">
    <source>
        <dbReference type="EMBL" id="KFO19182.1"/>
    </source>
</evidence>
<dbReference type="InterPro" id="IPR016090">
    <property type="entry name" value="PLA2-like_dom"/>
</dbReference>
<dbReference type="GO" id="GO:0042130">
    <property type="term" value="P:negative regulation of T cell proliferation"/>
    <property type="evidence" value="ECO:0007669"/>
    <property type="project" value="TreeGrafter"/>
</dbReference>
<dbReference type="GO" id="GO:0050482">
    <property type="term" value="P:arachidonate secretion"/>
    <property type="evidence" value="ECO:0007669"/>
    <property type="project" value="InterPro"/>
</dbReference>
<feature type="disulfide bond" evidence="22">
    <location>
        <begin position="70"/>
        <end position="111"/>
    </location>
</feature>
<evidence type="ECO:0000256" key="21">
    <source>
        <dbReference type="PIRSR" id="PIRSR601211-2"/>
    </source>
</evidence>
<comment type="catalytic activity">
    <reaction evidence="11">
        <text>1-hexadecanoyl-2-(9Z-octadecenoyl)-sn-glycero-3-phospho-(1'-sn-glycerol) + H2O = 1-hexadecanoyl-sn-glycero-3-phospho-(1'-sn-glycerol) + (9Z)-octadecenoate + H(+)</text>
        <dbReference type="Rhea" id="RHEA:40919"/>
        <dbReference type="ChEBI" id="CHEBI:15377"/>
        <dbReference type="ChEBI" id="CHEBI:15378"/>
        <dbReference type="ChEBI" id="CHEBI:30823"/>
        <dbReference type="ChEBI" id="CHEBI:72841"/>
        <dbReference type="ChEBI" id="CHEBI:75158"/>
    </reaction>
    <physiologicalReaction direction="left-to-right" evidence="11">
        <dbReference type="Rhea" id="RHEA:40920"/>
    </physiologicalReaction>
</comment>
<evidence type="ECO:0000256" key="19">
    <source>
        <dbReference type="ARBA" id="ARBA00049282"/>
    </source>
</evidence>
<evidence type="ECO:0000256" key="5">
    <source>
        <dbReference type="ARBA" id="ARBA00022638"/>
    </source>
</evidence>
<keyword evidence="27" id="KW-1185">Reference proteome</keyword>
<sequence>MKPLLLLAVVMAFGVMCALGSILDLQKMVQLVTRKDAFWAYGFYGCHCGLGGRGAPKDETDWCCARHDCCYNHLRKRGCGTKFLDYEFTVKGSEIECSINQDYCRSWLCGCDKTAAYCLAQNQKSYKKSYQFYPDLFCHGKKPTCLWT</sequence>
<comment type="catalytic activity">
    <reaction evidence="18">
        <text>1-hexadecanoyl-2-(9Z,12Z-octadecadienoyl)-sn-glycero-3-phosphoethanolamine + H2O = 1-hexadecanoyl-sn-glycero-3-phosphoethanolamine + (9Z,12Z)-octadecadienoate + H(+)</text>
        <dbReference type="Rhea" id="RHEA:40815"/>
        <dbReference type="ChEBI" id="CHEBI:15377"/>
        <dbReference type="ChEBI" id="CHEBI:15378"/>
        <dbReference type="ChEBI" id="CHEBI:30245"/>
        <dbReference type="ChEBI" id="CHEBI:73004"/>
        <dbReference type="ChEBI" id="CHEBI:73008"/>
    </reaction>
    <physiologicalReaction direction="left-to-right" evidence="18">
        <dbReference type="Rhea" id="RHEA:40816"/>
    </physiologicalReaction>
</comment>
<dbReference type="FunFam" id="1.20.90.10:FF:000001">
    <property type="entry name" value="Basic phospholipase A2 homolog"/>
    <property type="match status" value="1"/>
</dbReference>
<evidence type="ECO:0000256" key="16">
    <source>
        <dbReference type="ARBA" id="ARBA00048613"/>
    </source>
</evidence>
<dbReference type="Gene3D" id="1.20.90.10">
    <property type="entry name" value="Phospholipase A2 domain"/>
    <property type="match status" value="1"/>
</dbReference>
<evidence type="ECO:0000256" key="18">
    <source>
        <dbReference type="ARBA" id="ARBA00049039"/>
    </source>
</evidence>
<feature type="binding site" evidence="21">
    <location>
        <position position="49"/>
    </location>
    <ligand>
        <name>Ca(2+)</name>
        <dbReference type="ChEBI" id="CHEBI:29108"/>
    </ligand>
</feature>